<proteinExistence type="predicted"/>
<dbReference type="Proteomes" id="UP000372533">
    <property type="component" value="Unassembled WGS sequence"/>
</dbReference>
<comment type="caution">
    <text evidence="1">The sequence shown here is derived from an EMBL/GenBank/DDBJ whole genome shotgun (WGS) entry which is preliminary data.</text>
</comment>
<reference evidence="1 3" key="1">
    <citation type="submission" date="2017-02" db="EMBL/GenBank/DDBJ databases">
        <authorList>
            <consortium name="Pathogen Informatics"/>
        </authorList>
    </citation>
    <scope>NUCLEOTIDE SEQUENCE [LARGE SCALE GENOMIC DNA]</scope>
    <source>
        <strain evidence="2">Tl291</strain>
        <strain evidence="4">tl291</strain>
        <strain evidence="1 3">VRECD0157</strain>
    </source>
</reference>
<organism evidence="1 3">
    <name type="scientific">Clostridioides difficile</name>
    <name type="common">Peptoclostridium difficile</name>
    <dbReference type="NCBI Taxonomy" id="1496"/>
    <lineage>
        <taxon>Bacteria</taxon>
        <taxon>Bacillati</taxon>
        <taxon>Bacillota</taxon>
        <taxon>Clostridia</taxon>
        <taxon>Peptostreptococcales</taxon>
        <taxon>Peptostreptococcaceae</taxon>
        <taxon>Clostridioides</taxon>
    </lineage>
</organism>
<dbReference type="AlphaFoldDB" id="A0A9Q8EBH8"/>
<evidence type="ECO:0000313" key="2">
    <source>
        <dbReference type="EMBL" id="VHY06025.1"/>
    </source>
</evidence>
<evidence type="ECO:0000313" key="4">
    <source>
        <dbReference type="Proteomes" id="UP000372533"/>
    </source>
</evidence>
<dbReference type="Proteomes" id="UP000189137">
    <property type="component" value="Unassembled WGS sequence"/>
</dbReference>
<dbReference type="EMBL" id="CAAJVP010000007">
    <property type="protein sequence ID" value="VHY06025.1"/>
    <property type="molecule type" value="Genomic_DNA"/>
</dbReference>
<evidence type="ECO:0000313" key="3">
    <source>
        <dbReference type="Proteomes" id="UP000189137"/>
    </source>
</evidence>
<sequence>MPHLPDWAVLLCILLPIVYKACQIFKSKK</sequence>
<gene>
    <name evidence="2" type="ORF">SAMEA1402366_01793</name>
    <name evidence="1" type="ORF">SAMEA3375112_01261</name>
</gene>
<protein>
    <submittedName>
        <fullName evidence="1">Uncharacterized protein</fullName>
    </submittedName>
</protein>
<accession>A0A9Q8EBH8</accession>
<dbReference type="EMBL" id="FUPS01000003">
    <property type="protein sequence ID" value="SJS09428.1"/>
    <property type="molecule type" value="Genomic_DNA"/>
</dbReference>
<evidence type="ECO:0000313" key="1">
    <source>
        <dbReference type="EMBL" id="SJS09428.1"/>
    </source>
</evidence>
<name>A0A9Q8EBH8_CLODI</name>